<evidence type="ECO:0000256" key="3">
    <source>
        <dbReference type="ARBA" id="ARBA00012030"/>
    </source>
</evidence>
<keyword evidence="7" id="KW-0539">Nucleus</keyword>
<dbReference type="NCBIfam" id="TIGR00628">
    <property type="entry name" value="ung"/>
    <property type="match status" value="1"/>
</dbReference>
<dbReference type="InterPro" id="IPR036895">
    <property type="entry name" value="Uracil-DNA_glycosylase-like_sf"/>
</dbReference>
<protein>
    <recommendedName>
        <fullName evidence="3 7">Uracil-DNA glycosylase</fullName>
        <shortName evidence="7">UDG</shortName>
        <ecNumber evidence="3 7">3.2.2.27</ecNumber>
    </recommendedName>
</protein>
<dbReference type="PROSITE" id="PS00130">
    <property type="entry name" value="U_DNA_GLYCOSYLASE"/>
    <property type="match status" value="1"/>
</dbReference>
<dbReference type="PANTHER" id="PTHR11264">
    <property type="entry name" value="URACIL-DNA GLYCOSYLASE"/>
    <property type="match status" value="1"/>
</dbReference>
<evidence type="ECO:0000256" key="10">
    <source>
        <dbReference type="SAM" id="MobiDB-lite"/>
    </source>
</evidence>
<dbReference type="HAMAP" id="MF_00148">
    <property type="entry name" value="UDG"/>
    <property type="match status" value="1"/>
</dbReference>
<comment type="caution">
    <text evidence="12">The sequence shown here is derived from an EMBL/GenBank/DDBJ whole genome shotgun (WGS) entry which is preliminary data.</text>
</comment>
<evidence type="ECO:0000259" key="11">
    <source>
        <dbReference type="SMART" id="SM00986"/>
    </source>
</evidence>
<dbReference type="GO" id="GO:0005634">
    <property type="term" value="C:nucleus"/>
    <property type="evidence" value="ECO:0007669"/>
    <property type="project" value="UniProtKB-SubCell"/>
</dbReference>
<name>A0ABD2PR13_9PLAT</name>
<dbReference type="NCBIfam" id="NF003589">
    <property type="entry name" value="PRK05254.1-2"/>
    <property type="match status" value="1"/>
</dbReference>
<evidence type="ECO:0000256" key="9">
    <source>
        <dbReference type="RuleBase" id="RU003780"/>
    </source>
</evidence>
<evidence type="ECO:0000256" key="6">
    <source>
        <dbReference type="ARBA" id="ARBA00023204"/>
    </source>
</evidence>
<proteinExistence type="inferred from homology"/>
<dbReference type="AlphaFoldDB" id="A0ABD2PR13"/>
<dbReference type="EMBL" id="JBJKFK010003413">
    <property type="protein sequence ID" value="KAL3309932.1"/>
    <property type="molecule type" value="Genomic_DNA"/>
</dbReference>
<feature type="domain" description="Uracil-DNA glycosylase-like" evidence="11">
    <location>
        <begin position="106"/>
        <end position="271"/>
    </location>
</feature>
<keyword evidence="4 7" id="KW-0227">DNA damage</keyword>
<gene>
    <name evidence="12" type="ORF">Ciccas_011512</name>
</gene>
<dbReference type="SMART" id="SM00987">
    <property type="entry name" value="UreE_C"/>
    <property type="match status" value="1"/>
</dbReference>
<evidence type="ECO:0000256" key="2">
    <source>
        <dbReference type="ARBA" id="ARBA00008184"/>
    </source>
</evidence>
<comment type="subcellular location">
    <subcellularLocation>
        <location evidence="7">Mitochondrion</location>
    </subcellularLocation>
    <subcellularLocation>
        <location evidence="7">Nucleus</location>
    </subcellularLocation>
</comment>
<dbReference type="NCBIfam" id="NF003592">
    <property type="entry name" value="PRK05254.1-5"/>
    <property type="match status" value="1"/>
</dbReference>
<dbReference type="CDD" id="cd10027">
    <property type="entry name" value="UDG-F1-like"/>
    <property type="match status" value="1"/>
</dbReference>
<dbReference type="PANTHER" id="PTHR11264:SF0">
    <property type="entry name" value="URACIL-DNA GLYCOSYLASE"/>
    <property type="match status" value="1"/>
</dbReference>
<feature type="active site" description="Proton acceptor" evidence="7 8">
    <location>
        <position position="121"/>
    </location>
</feature>
<dbReference type="Gene3D" id="3.40.470.10">
    <property type="entry name" value="Uracil-DNA glycosylase-like domain"/>
    <property type="match status" value="1"/>
</dbReference>
<accession>A0ABD2PR13</accession>
<dbReference type="GO" id="GO:0004844">
    <property type="term" value="F:uracil DNA N-glycosylase activity"/>
    <property type="evidence" value="ECO:0007669"/>
    <property type="project" value="UniProtKB-UniRule"/>
</dbReference>
<evidence type="ECO:0000256" key="1">
    <source>
        <dbReference type="ARBA" id="ARBA00001400"/>
    </source>
</evidence>
<evidence type="ECO:0000256" key="5">
    <source>
        <dbReference type="ARBA" id="ARBA00022801"/>
    </source>
</evidence>
<comment type="similarity">
    <text evidence="2 7 9">Belongs to the uracil-DNA glycosylase (UDG) superfamily. UNG family.</text>
</comment>
<keyword evidence="13" id="KW-1185">Reference proteome</keyword>
<dbReference type="Proteomes" id="UP001626550">
    <property type="component" value="Unassembled WGS sequence"/>
</dbReference>
<reference evidence="12 13" key="1">
    <citation type="submission" date="2024-11" db="EMBL/GenBank/DDBJ databases">
        <title>Adaptive evolution of stress response genes in parasites aligns with host niche diversity.</title>
        <authorList>
            <person name="Hahn C."/>
            <person name="Resl P."/>
        </authorList>
    </citation>
    <scope>NUCLEOTIDE SEQUENCE [LARGE SCALE GENOMIC DNA]</scope>
    <source>
        <strain evidence="12">EGGRZ-B1_66</strain>
        <tissue evidence="12">Body</tissue>
    </source>
</reference>
<dbReference type="FunFam" id="3.40.470.10:FF:000001">
    <property type="entry name" value="Uracil-DNA glycosylase"/>
    <property type="match status" value="1"/>
</dbReference>
<sequence length="284" mass="31458">MSKRASFKGSSENKRITDFFGSKIPKLNETHDTASGENSSPSNELAEKLKSNTSVANLINGLSDHWANVLQKEILCRNFTVLSTFIQSKRNSTTVYPPADQVFSWSLTPINQIKVVILGQDPYHGPNQAHGLAFSVKNPTPPPPSLVNIFKEVSNSMEKSWPNEKVPKTGDLTSWSKQGVLLLNAVLTVERGLANSHQNKGWESLTSAVIAHLNTKQKNIVFMLWGSSAHKQGADIDTNNHLVLRSVHPSPLSAHRGFLGCNHFKLANDYLINKGREPIDWMQL</sequence>
<dbReference type="SUPFAM" id="SSF52141">
    <property type="entry name" value="Uracil-DNA glycosylase-like"/>
    <property type="match status" value="1"/>
</dbReference>
<dbReference type="SMART" id="SM00986">
    <property type="entry name" value="UDG"/>
    <property type="match status" value="1"/>
</dbReference>
<dbReference type="GO" id="GO:0005739">
    <property type="term" value="C:mitochondrion"/>
    <property type="evidence" value="ECO:0007669"/>
    <property type="project" value="UniProtKB-SubCell"/>
</dbReference>
<evidence type="ECO:0000256" key="7">
    <source>
        <dbReference type="HAMAP-Rule" id="MF_03166"/>
    </source>
</evidence>
<comment type="catalytic activity">
    <reaction evidence="1 7 9">
        <text>Hydrolyzes single-stranded DNA or mismatched double-stranded DNA and polynucleotides, releasing free uracil.</text>
        <dbReference type="EC" id="3.2.2.27"/>
    </reaction>
</comment>
<evidence type="ECO:0000256" key="4">
    <source>
        <dbReference type="ARBA" id="ARBA00022763"/>
    </source>
</evidence>
<dbReference type="Pfam" id="PF03167">
    <property type="entry name" value="UDG"/>
    <property type="match status" value="1"/>
</dbReference>
<keyword evidence="5 7" id="KW-0378">Hydrolase</keyword>
<keyword evidence="6 7" id="KW-0234">DNA repair</keyword>
<dbReference type="InterPro" id="IPR018085">
    <property type="entry name" value="Ura-DNA_Glyclase_AS"/>
</dbReference>
<dbReference type="NCBIfam" id="NF003588">
    <property type="entry name" value="PRK05254.1-1"/>
    <property type="match status" value="1"/>
</dbReference>
<comment type="function">
    <text evidence="7 9">Excises uracil residues from the DNA which can arise as a result of misincorporation of dUMP residues by DNA polymerase or due to deamination of cytosine.</text>
</comment>
<dbReference type="EC" id="3.2.2.27" evidence="3 7"/>
<dbReference type="NCBIfam" id="NF003591">
    <property type="entry name" value="PRK05254.1-4"/>
    <property type="match status" value="1"/>
</dbReference>
<evidence type="ECO:0000256" key="8">
    <source>
        <dbReference type="PROSITE-ProRule" id="PRU10072"/>
    </source>
</evidence>
<evidence type="ECO:0000313" key="12">
    <source>
        <dbReference type="EMBL" id="KAL3309932.1"/>
    </source>
</evidence>
<feature type="region of interest" description="Disordered" evidence="10">
    <location>
        <begin position="18"/>
        <end position="47"/>
    </location>
</feature>
<dbReference type="InterPro" id="IPR002043">
    <property type="entry name" value="UDG_fam1"/>
</dbReference>
<dbReference type="InterPro" id="IPR005122">
    <property type="entry name" value="Uracil-DNA_glycosylase-like"/>
</dbReference>
<keyword evidence="7" id="KW-0496">Mitochondrion</keyword>
<organism evidence="12 13">
    <name type="scientific">Cichlidogyrus casuarinus</name>
    <dbReference type="NCBI Taxonomy" id="1844966"/>
    <lineage>
        <taxon>Eukaryota</taxon>
        <taxon>Metazoa</taxon>
        <taxon>Spiralia</taxon>
        <taxon>Lophotrochozoa</taxon>
        <taxon>Platyhelminthes</taxon>
        <taxon>Monogenea</taxon>
        <taxon>Monopisthocotylea</taxon>
        <taxon>Dactylogyridea</taxon>
        <taxon>Ancyrocephalidae</taxon>
        <taxon>Cichlidogyrus</taxon>
    </lineage>
</organism>
<evidence type="ECO:0000313" key="13">
    <source>
        <dbReference type="Proteomes" id="UP001626550"/>
    </source>
</evidence>
<dbReference type="GO" id="GO:0006284">
    <property type="term" value="P:base-excision repair"/>
    <property type="evidence" value="ECO:0007669"/>
    <property type="project" value="UniProtKB-UniRule"/>
</dbReference>